<protein>
    <recommendedName>
        <fullName evidence="2">Wings apart-like protein C-terminal domain-containing protein</fullName>
    </recommendedName>
</protein>
<dbReference type="AlphaFoldDB" id="A0AAN7WQN6"/>
<evidence type="ECO:0000256" key="1">
    <source>
        <dbReference type="SAM" id="MobiDB-lite"/>
    </source>
</evidence>
<feature type="compositionally biased region" description="Polar residues" evidence="1">
    <location>
        <begin position="608"/>
        <end position="617"/>
    </location>
</feature>
<feature type="compositionally biased region" description="Basic and acidic residues" evidence="1">
    <location>
        <begin position="87"/>
        <end position="105"/>
    </location>
</feature>
<feature type="compositionally biased region" description="Basic and acidic residues" evidence="1">
    <location>
        <begin position="61"/>
        <end position="71"/>
    </location>
</feature>
<feature type="compositionally biased region" description="Low complexity" evidence="1">
    <location>
        <begin position="385"/>
        <end position="401"/>
    </location>
</feature>
<sequence length="1090" mass="118260">MATLSAPISRPKKLIRYGKATSRTTSSSQWLGDEEDELAGPQPAPSTLKESYTVHKAGGSKRVEKPDANKQEVRVADVNKVKVKKVETTKPEAKKAEAKKSEVKRPAVVKQTTVSKHVKAMPKEVDAFDVPSSDDEGRTEFTLTRLSPKAVTTKRSLVKDVPKQTAEMAPWEKAKVSPKPMPQPRSMGREEQRNVPVRMSDKPTLSRKASTDSGLKADTAQATRIAKEDSQPMTAAARLKLRREQANGAAPAARSMPVMTKAAPNKRAGAITPDVDDLSPRKRTRTSPAKNSELDEALAPNALRTTACDLSPPKVDASAMEVDVYAFRDDPADYASSKTSPTAINKVKPTRPRRTKASSSPMPTAKKGLSAPARLTEMLPPDNDTNSSTSRSPSVLRSRPSTPRREATPAQSAPPSTPPAVIASSPRSASKAPGSATPRQAELWKNLLPTEPVSSTPSSLAIKELTVSGRRRENGVGPSTRPRMLLKSSSDVTGMSPKRTRLVDRLKASMPEEDDDSSEDEEEDDEMDDFDVTEVVTTVKVPLKAEDDDESTKRQSQSQSAAAEVGPKITYARIRSYLPEDNLEDGLLFDLPTMTPARPAALNRETSKTNLESQKSTFDLDESEEEGVPGKMRTIHDLRAAGRNHAFMQETEGLLDDIADHNASGRSRRRGALIELATKLMDKGYVARFASQGFEHKLSAELTAEPDAIADFVLAACLAFLLAGEPPEHSVRALKEGGLVTWLTRMLSNETEVVKLAKDRKNNMSKAAQETLVEFAGSVRNQESLWSEQKSAQITSRVVALKTLDLLVGRLRRSGDRAELLDMAQLELVMPPTVPKAKPAPVDTSLAISILEALSISGQTLSWPANLVKRLAIQLPTLAESSGVPSHTVFLALRLTLNLTNDNDKNCEIYARVEVVQYLLSTIETGFAALDAATLSTDANADEEPQSALAYDLLVLALGCAINLFEYSENARMRAVPSKGPAVLQSLVETLMHARDRMEVAESLSEMSNNVALGYLAVALANLCQSAETRAFIGSRLPLTTLVSAVGEFITHHSKVDSHSQDFAGAEGGEIWSSFTSKLREVLKKLEEVA</sequence>
<dbReference type="Pfam" id="PF07814">
    <property type="entry name" value="WAPL"/>
    <property type="match status" value="1"/>
</dbReference>
<accession>A0AAN7WQN6</accession>
<feature type="region of interest" description="Disordered" evidence="1">
    <location>
        <begin position="602"/>
        <end position="628"/>
    </location>
</feature>
<feature type="region of interest" description="Disordered" evidence="1">
    <location>
        <begin position="151"/>
        <end position="314"/>
    </location>
</feature>
<feature type="compositionally biased region" description="Acidic residues" evidence="1">
    <location>
        <begin position="511"/>
        <end position="532"/>
    </location>
</feature>
<dbReference type="Proteomes" id="UP001310594">
    <property type="component" value="Unassembled WGS sequence"/>
</dbReference>
<feature type="domain" description="Wings apart-like protein C-terminal" evidence="2">
    <location>
        <begin position="632"/>
        <end position="970"/>
    </location>
</feature>
<feature type="compositionally biased region" description="Polar residues" evidence="1">
    <location>
        <begin position="21"/>
        <end position="30"/>
    </location>
</feature>
<dbReference type="InterPro" id="IPR022771">
    <property type="entry name" value="WAPL_C"/>
</dbReference>
<comment type="caution">
    <text evidence="3">The sequence shown here is derived from an EMBL/GenBank/DDBJ whole genome shotgun (WGS) entry which is preliminary data.</text>
</comment>
<organism evidence="3 4">
    <name type="scientific">Elasticomyces elasticus</name>
    <dbReference type="NCBI Taxonomy" id="574655"/>
    <lineage>
        <taxon>Eukaryota</taxon>
        <taxon>Fungi</taxon>
        <taxon>Dikarya</taxon>
        <taxon>Ascomycota</taxon>
        <taxon>Pezizomycotina</taxon>
        <taxon>Dothideomycetes</taxon>
        <taxon>Dothideomycetidae</taxon>
        <taxon>Mycosphaerellales</taxon>
        <taxon>Teratosphaeriaceae</taxon>
        <taxon>Elasticomyces</taxon>
    </lineage>
</organism>
<gene>
    <name evidence="3" type="ORF">LTR97_001662</name>
</gene>
<dbReference type="InterPro" id="IPR011989">
    <property type="entry name" value="ARM-like"/>
</dbReference>
<evidence type="ECO:0000313" key="4">
    <source>
        <dbReference type="Proteomes" id="UP001310594"/>
    </source>
</evidence>
<dbReference type="EMBL" id="JAVRQU010000002">
    <property type="protein sequence ID" value="KAK5706672.1"/>
    <property type="molecule type" value="Genomic_DNA"/>
</dbReference>
<proteinExistence type="predicted"/>
<feature type="region of interest" description="Disordered" evidence="1">
    <location>
        <begin position="331"/>
        <end position="565"/>
    </location>
</feature>
<evidence type="ECO:0000313" key="3">
    <source>
        <dbReference type="EMBL" id="KAK5706672.1"/>
    </source>
</evidence>
<reference evidence="3" key="1">
    <citation type="submission" date="2023-08" db="EMBL/GenBank/DDBJ databases">
        <title>Black Yeasts Isolated from many extreme environments.</title>
        <authorList>
            <person name="Coleine C."/>
            <person name="Stajich J.E."/>
            <person name="Selbmann L."/>
        </authorList>
    </citation>
    <scope>NUCLEOTIDE SEQUENCE</scope>
    <source>
        <strain evidence="3">CCFEE 5810</strain>
    </source>
</reference>
<evidence type="ECO:0000259" key="2">
    <source>
        <dbReference type="Pfam" id="PF07814"/>
    </source>
</evidence>
<feature type="region of interest" description="Disordered" evidence="1">
    <location>
        <begin position="1"/>
        <end position="71"/>
    </location>
</feature>
<feature type="region of interest" description="Disordered" evidence="1">
    <location>
        <begin position="87"/>
        <end position="115"/>
    </location>
</feature>
<name>A0AAN7WQN6_9PEZI</name>
<dbReference type="Gene3D" id="1.25.10.10">
    <property type="entry name" value="Leucine-rich Repeat Variant"/>
    <property type="match status" value="2"/>
</dbReference>